<dbReference type="Gene3D" id="3.40.109.10">
    <property type="entry name" value="NADH Oxidase"/>
    <property type="match status" value="1"/>
</dbReference>
<organism evidence="1 2">
    <name type="scientific">Staphylococcus aureus</name>
    <dbReference type="NCBI Taxonomy" id="1280"/>
    <lineage>
        <taxon>Bacteria</taxon>
        <taxon>Bacillati</taxon>
        <taxon>Bacillota</taxon>
        <taxon>Bacilli</taxon>
        <taxon>Bacillales</taxon>
        <taxon>Staphylococcaceae</taxon>
        <taxon>Staphylococcus</taxon>
    </lineage>
</organism>
<dbReference type="InterPro" id="IPR000415">
    <property type="entry name" value="Nitroreductase-like"/>
</dbReference>
<proteinExistence type="predicted"/>
<protein>
    <submittedName>
        <fullName evidence="1">Nitroreductase family protein</fullName>
    </submittedName>
</protein>
<dbReference type="PANTHER" id="PTHR43821:SF1">
    <property type="entry name" value="NAD(P)H NITROREDUCTASE YDJA-RELATED"/>
    <property type="match status" value="1"/>
</dbReference>
<gene>
    <name evidence="1" type="ORF">NCTC5664_02887</name>
</gene>
<dbReference type="EMBL" id="UHAQ01000003">
    <property type="protein sequence ID" value="SUK87738.1"/>
    <property type="molecule type" value="Genomic_DNA"/>
</dbReference>
<evidence type="ECO:0000313" key="1">
    <source>
        <dbReference type="EMBL" id="SUK87738.1"/>
    </source>
</evidence>
<dbReference type="InterPro" id="IPR052530">
    <property type="entry name" value="NAD(P)H_nitroreductase"/>
</dbReference>
<reference evidence="1 2" key="1">
    <citation type="submission" date="2018-06" db="EMBL/GenBank/DDBJ databases">
        <authorList>
            <consortium name="Pathogen Informatics"/>
            <person name="Doyle S."/>
        </authorList>
    </citation>
    <scope>NUCLEOTIDE SEQUENCE [LARGE SCALE GENOMIC DNA]</scope>
    <source>
        <strain evidence="1 2">NCTC5664</strain>
    </source>
</reference>
<dbReference type="AlphaFoldDB" id="A0A380E2R1"/>
<accession>A0A380E2R1</accession>
<sequence>MLLLYEAGIGTCWKSPLYIYDPKVRKTLGIKKDEVLAGFLYLTDLEEDMPKAPRKNRNLITLY</sequence>
<name>A0A380E2R1_STAAU</name>
<evidence type="ECO:0000313" key="2">
    <source>
        <dbReference type="Proteomes" id="UP000254502"/>
    </source>
</evidence>
<dbReference type="Proteomes" id="UP000254502">
    <property type="component" value="Unassembled WGS sequence"/>
</dbReference>
<dbReference type="GO" id="GO:0016491">
    <property type="term" value="F:oxidoreductase activity"/>
    <property type="evidence" value="ECO:0007669"/>
    <property type="project" value="InterPro"/>
</dbReference>
<dbReference type="SUPFAM" id="SSF55469">
    <property type="entry name" value="FMN-dependent nitroreductase-like"/>
    <property type="match status" value="1"/>
</dbReference>
<dbReference type="PANTHER" id="PTHR43821">
    <property type="entry name" value="NAD(P)H NITROREDUCTASE YDJA-RELATED"/>
    <property type="match status" value="1"/>
</dbReference>